<gene>
    <name evidence="2" type="ORF">GCM10010394_07580</name>
</gene>
<organism evidence="2 3">
    <name type="scientific">Streptomyces crystallinus</name>
    <dbReference type="NCBI Taxonomy" id="68191"/>
    <lineage>
        <taxon>Bacteria</taxon>
        <taxon>Bacillati</taxon>
        <taxon>Actinomycetota</taxon>
        <taxon>Actinomycetes</taxon>
        <taxon>Kitasatosporales</taxon>
        <taxon>Streptomycetaceae</taxon>
        <taxon>Streptomyces</taxon>
    </lineage>
</organism>
<feature type="region of interest" description="Disordered" evidence="1">
    <location>
        <begin position="1"/>
        <end position="25"/>
    </location>
</feature>
<reference evidence="3" key="1">
    <citation type="journal article" date="2019" name="Int. J. Syst. Evol. Microbiol.">
        <title>The Global Catalogue of Microorganisms (GCM) 10K type strain sequencing project: providing services to taxonomists for standard genome sequencing and annotation.</title>
        <authorList>
            <consortium name="The Broad Institute Genomics Platform"/>
            <consortium name="The Broad Institute Genome Sequencing Center for Infectious Disease"/>
            <person name="Wu L."/>
            <person name="Ma J."/>
        </authorList>
    </citation>
    <scope>NUCLEOTIDE SEQUENCE [LARGE SCALE GENOMIC DNA]</scope>
    <source>
        <strain evidence="3">JCM 5067</strain>
    </source>
</reference>
<evidence type="ECO:0000313" key="3">
    <source>
        <dbReference type="Proteomes" id="UP001500668"/>
    </source>
</evidence>
<keyword evidence="3" id="KW-1185">Reference proteome</keyword>
<dbReference type="Proteomes" id="UP001500668">
    <property type="component" value="Unassembled WGS sequence"/>
</dbReference>
<accession>A0ABP3Q4D9</accession>
<dbReference type="EMBL" id="BAAACA010000005">
    <property type="protein sequence ID" value="GAA0581414.1"/>
    <property type="molecule type" value="Genomic_DNA"/>
</dbReference>
<evidence type="ECO:0000256" key="1">
    <source>
        <dbReference type="SAM" id="MobiDB-lite"/>
    </source>
</evidence>
<comment type="caution">
    <text evidence="2">The sequence shown here is derived from an EMBL/GenBank/DDBJ whole genome shotgun (WGS) entry which is preliminary data.</text>
</comment>
<sequence length="60" mass="6534">MIRRHPRAGPSDNEKGTVDPFSSFSLHPTEPISLADWRVTCQNGSELPSQKLASEALASL</sequence>
<protein>
    <submittedName>
        <fullName evidence="2">Uncharacterized protein</fullName>
    </submittedName>
</protein>
<proteinExistence type="predicted"/>
<evidence type="ECO:0000313" key="2">
    <source>
        <dbReference type="EMBL" id="GAA0581414.1"/>
    </source>
</evidence>
<name>A0ABP3Q4D9_9ACTN</name>